<keyword evidence="2" id="KW-0732">Signal</keyword>
<proteinExistence type="predicted"/>
<protein>
    <submittedName>
        <fullName evidence="3">Extracellular solute-binding protein</fullName>
    </submittedName>
</protein>
<dbReference type="PROSITE" id="PS51257">
    <property type="entry name" value="PROKAR_LIPOPROTEIN"/>
    <property type="match status" value="1"/>
</dbReference>
<evidence type="ECO:0000256" key="1">
    <source>
        <dbReference type="SAM" id="MobiDB-lite"/>
    </source>
</evidence>
<evidence type="ECO:0000313" key="4">
    <source>
        <dbReference type="Proteomes" id="UP000683246"/>
    </source>
</evidence>
<feature type="compositionally biased region" description="Basic and acidic residues" evidence="1">
    <location>
        <begin position="30"/>
        <end position="50"/>
    </location>
</feature>
<dbReference type="Proteomes" id="UP000683246">
    <property type="component" value="Chromosome"/>
</dbReference>
<organism evidence="3 4">
    <name type="scientific">Vallitalea pronyensis</name>
    <dbReference type="NCBI Taxonomy" id="1348613"/>
    <lineage>
        <taxon>Bacteria</taxon>
        <taxon>Bacillati</taxon>
        <taxon>Bacillota</taxon>
        <taxon>Clostridia</taxon>
        <taxon>Lachnospirales</taxon>
        <taxon>Vallitaleaceae</taxon>
        <taxon>Vallitalea</taxon>
    </lineage>
</organism>
<accession>A0A8J8SJE3</accession>
<dbReference type="KEGG" id="vpy:HZI73_25195"/>
<feature type="signal peptide" evidence="2">
    <location>
        <begin position="1"/>
        <end position="25"/>
    </location>
</feature>
<dbReference type="AlphaFoldDB" id="A0A8J8SJE3"/>
<sequence>MKVKMNKLVSIMLIGVLAMSLFTGCRGNSEGDKAADSDKATATKDNETKSGGKSSTSEGKADYEEFLTVDVFCSQANYQGLQVGWFGEVVKEKFNMELNIIAPNVAGGGDTLFQTRSAAGNLGDIVMIGSENGRLEDTVRADLLLDMSKMTNLMPNVMKYTGAIEKLQNLTGNDESIYAVPSRVSAYPPTEPSQGAEPTFGPYLRWDLYQAVGSPELTTLENLLPVLKEMQEMEPTSESGQKTYAFSLFKDWDGNMMMKAKQPTCFYGYDELGFILSKADGSDDQNIIDDDSMYVRALKLYFEANQMGLVDPESTTQGWDTVYSKYEDGAVIFAPWPWLGQAAYNTTERLNAGKGFMMAPIDDMKIFSSGATPTGDKYVVGIGSQAQDPERMAAFIDWLYSPEGIMMSTAQTGSTCGPEGLTWEMVNGRPELTEFGVQAMLEGGTDMPEDWGGGSWNDGVSQLNYTSVLPKDINPVNGFPYDFKLWESYIELTSTPVHKSWQEAVGALSTFEYLREHDQILVAPGTDYISPAEPWEISTLRAQVKAVIVEGSWKMVFASDEAEFYALLKDMQDTVYELGYEEVLNYDLNIAKEQSAARDKARNQ</sequence>
<dbReference type="Gene3D" id="3.40.190.10">
    <property type="entry name" value="Periplasmic binding protein-like II"/>
    <property type="match status" value="2"/>
</dbReference>
<gene>
    <name evidence="3" type="ORF">HZI73_25195</name>
</gene>
<keyword evidence="4" id="KW-1185">Reference proteome</keyword>
<reference evidence="3" key="1">
    <citation type="submission" date="2020-07" db="EMBL/GenBank/DDBJ databases">
        <title>Vallitalea pronyensis genome.</title>
        <authorList>
            <person name="Postec A."/>
        </authorList>
    </citation>
    <scope>NUCLEOTIDE SEQUENCE</scope>
    <source>
        <strain evidence="3">FatNI3</strain>
    </source>
</reference>
<feature type="chain" id="PRO_5039348067" evidence="2">
    <location>
        <begin position="26"/>
        <end position="604"/>
    </location>
</feature>
<dbReference type="EMBL" id="CP058649">
    <property type="protein sequence ID" value="QUI25392.1"/>
    <property type="molecule type" value="Genomic_DNA"/>
</dbReference>
<evidence type="ECO:0000256" key="2">
    <source>
        <dbReference type="SAM" id="SignalP"/>
    </source>
</evidence>
<name>A0A8J8SJE3_9FIRM</name>
<evidence type="ECO:0000313" key="3">
    <source>
        <dbReference type="EMBL" id="QUI25392.1"/>
    </source>
</evidence>
<feature type="region of interest" description="Disordered" evidence="1">
    <location>
        <begin position="30"/>
        <end position="58"/>
    </location>
</feature>
<dbReference type="SUPFAM" id="SSF53850">
    <property type="entry name" value="Periplasmic binding protein-like II"/>
    <property type="match status" value="1"/>
</dbReference>